<keyword evidence="4" id="KW-0804">Transcription</keyword>
<proteinExistence type="predicted"/>
<evidence type="ECO:0000313" key="10">
    <source>
        <dbReference type="Proteomes" id="UP000567179"/>
    </source>
</evidence>
<feature type="compositionally biased region" description="Polar residues" evidence="6">
    <location>
        <begin position="659"/>
        <end position="670"/>
    </location>
</feature>
<dbReference type="GO" id="GO:0008270">
    <property type="term" value="F:zinc ion binding"/>
    <property type="evidence" value="ECO:0007669"/>
    <property type="project" value="InterPro"/>
</dbReference>
<keyword evidence="5" id="KW-0539">Nucleus</keyword>
<evidence type="ECO:0000313" key="9">
    <source>
        <dbReference type="EMBL" id="KAF5330682.1"/>
    </source>
</evidence>
<dbReference type="Proteomes" id="UP000567179">
    <property type="component" value="Unassembled WGS sequence"/>
</dbReference>
<dbReference type="GO" id="GO:0000976">
    <property type="term" value="F:transcription cis-regulatory region binding"/>
    <property type="evidence" value="ECO:0007669"/>
    <property type="project" value="TreeGrafter"/>
</dbReference>
<dbReference type="Pfam" id="PF04082">
    <property type="entry name" value="Fungal_trans"/>
    <property type="match status" value="1"/>
</dbReference>
<reference evidence="9 10" key="1">
    <citation type="journal article" date="2020" name="ISME J.">
        <title>Uncovering the hidden diversity of litter-decomposition mechanisms in mushroom-forming fungi.</title>
        <authorList>
            <person name="Floudas D."/>
            <person name="Bentzer J."/>
            <person name="Ahren D."/>
            <person name="Johansson T."/>
            <person name="Persson P."/>
            <person name="Tunlid A."/>
        </authorList>
    </citation>
    <scope>NUCLEOTIDE SEQUENCE [LARGE SCALE GENOMIC DNA]</scope>
    <source>
        <strain evidence="9 10">CBS 101986</strain>
    </source>
</reference>
<keyword evidence="3" id="KW-0238">DNA-binding</keyword>
<keyword evidence="10" id="KW-1185">Reference proteome</keyword>
<comment type="subcellular location">
    <subcellularLocation>
        <location evidence="1">Nucleus</location>
    </subcellularLocation>
</comment>
<dbReference type="PANTHER" id="PTHR31845:SF17">
    <property type="entry name" value="ZN(II)2CYS6 TRANSCRIPTION FACTOR (EUROFUNG)"/>
    <property type="match status" value="1"/>
</dbReference>
<dbReference type="InterPro" id="IPR051089">
    <property type="entry name" value="prtT"/>
</dbReference>
<protein>
    <recommendedName>
        <fullName evidence="11">Transcription factor domain-containing protein</fullName>
    </recommendedName>
</protein>
<evidence type="ECO:0000259" key="8">
    <source>
        <dbReference type="Pfam" id="PF08457"/>
    </source>
</evidence>
<comment type="caution">
    <text evidence="9">The sequence shown here is derived from an EMBL/GenBank/DDBJ whole genome shotgun (WGS) entry which is preliminary data.</text>
</comment>
<evidence type="ECO:0000256" key="1">
    <source>
        <dbReference type="ARBA" id="ARBA00004123"/>
    </source>
</evidence>
<evidence type="ECO:0000256" key="5">
    <source>
        <dbReference type="ARBA" id="ARBA00023242"/>
    </source>
</evidence>
<feature type="domain" description="Sfi1 spindle body" evidence="8">
    <location>
        <begin position="822"/>
        <end position="1178"/>
    </location>
</feature>
<dbReference type="EMBL" id="JAACJJ010000001">
    <property type="protein sequence ID" value="KAF5330682.1"/>
    <property type="molecule type" value="Genomic_DNA"/>
</dbReference>
<dbReference type="CDD" id="cd12148">
    <property type="entry name" value="fungal_TF_MHR"/>
    <property type="match status" value="1"/>
</dbReference>
<organism evidence="9 10">
    <name type="scientific">Psilocybe cf. subviscida</name>
    <dbReference type="NCBI Taxonomy" id="2480587"/>
    <lineage>
        <taxon>Eukaryota</taxon>
        <taxon>Fungi</taxon>
        <taxon>Dikarya</taxon>
        <taxon>Basidiomycota</taxon>
        <taxon>Agaricomycotina</taxon>
        <taxon>Agaricomycetes</taxon>
        <taxon>Agaricomycetidae</taxon>
        <taxon>Agaricales</taxon>
        <taxon>Agaricineae</taxon>
        <taxon>Strophariaceae</taxon>
        <taxon>Psilocybe</taxon>
    </lineage>
</organism>
<feature type="region of interest" description="Disordered" evidence="6">
    <location>
        <begin position="335"/>
        <end position="365"/>
    </location>
</feature>
<evidence type="ECO:0008006" key="11">
    <source>
        <dbReference type="Google" id="ProtNLM"/>
    </source>
</evidence>
<evidence type="ECO:0000256" key="6">
    <source>
        <dbReference type="SAM" id="MobiDB-lite"/>
    </source>
</evidence>
<evidence type="ECO:0000256" key="2">
    <source>
        <dbReference type="ARBA" id="ARBA00023015"/>
    </source>
</evidence>
<evidence type="ECO:0000256" key="3">
    <source>
        <dbReference type="ARBA" id="ARBA00023125"/>
    </source>
</evidence>
<dbReference type="PANTHER" id="PTHR31845">
    <property type="entry name" value="FINGER DOMAIN PROTEIN, PUTATIVE-RELATED"/>
    <property type="match status" value="1"/>
</dbReference>
<dbReference type="Pfam" id="PF08457">
    <property type="entry name" value="Sfi1"/>
    <property type="match status" value="1"/>
</dbReference>
<dbReference type="InterPro" id="IPR007219">
    <property type="entry name" value="XnlR_reg_dom"/>
</dbReference>
<evidence type="ECO:0000259" key="7">
    <source>
        <dbReference type="Pfam" id="PF04082"/>
    </source>
</evidence>
<dbReference type="InterPro" id="IPR013665">
    <property type="entry name" value="Sfi1_dom"/>
</dbReference>
<feature type="domain" description="Xylanolytic transcriptional activator regulatory" evidence="7">
    <location>
        <begin position="42"/>
        <end position="113"/>
    </location>
</feature>
<sequence length="1505" mass="175274">MYPFFSILDEEYHTPERLLWTSPFLFTVSMEFARDLAGLQLVEGSRSVDVCQAYLIMAVYPVPKKKWAEDKSWLLMGVAIRMATELGLNQPPPPDCDEREALNRTRTWLNCYCNLPQLVQGVPLNTPYDVHLCAYVQILIHMAKWRAYLRDNPPTKDTNPKELIEASINAQNILCREMEGWEHEYSEEFTKRRFQAARAETLEPSSEILVKSIKAAREVLQIAMDHLYPTGNLRFAMEANFLYIAFAAAFLINLFRPRYLSLISAGVQRDIVVSVSNLIAALSSSNVALDGRHTPALYSRFLSSLMLKHALMMSDLETSEGSGLSAPPAFLDDHRHTTPPEGYSWPDVDRRADEQSESNSPHYLDNTELDMDYSLAHFIRTVSSQNQPHHDMPYQDMTQWESTWKSEPQPPHLWSQVHTIPQDTCPSTCTDLSQSVNGVVAPELQNLSKADLDILDAVIKRAGPRATTFFTVFKAYSDVLKERGLDPQEVVYYGKLLKVGTLKGKDWGDKWAVVKAQNTRHEHDTCTHTVASFESESDFQRAPFDSDGEFSSISQLKPARQNPATVRSSQKHIDPLPTKLPTKTKRTMVPEVRRNPPVKERRYQLDPKEFPILASISKRSNITHAPMFQSDSEHESVVPIPPPYKSTPPDRTYQPLPKQATSVPVRSKTSADPLAMAKKAKAIDLEDAFKNIKLEQDEKFADKFRDDILLARCWEMWRQGFIWITTTHQQVGEARDKLQLKLFMQKWQKRIQTRIQSEDELVRQFNSLRLRSFFSVWQNKLRVKRQIAWRNDMRQKMKVVKNKADERILRTAWKQWRRLQLTSAAETHYHSSLLIRHVNKWKDSLIRLDNLDNIADEFATNLHSRTLDTFWTRWKVLTGLRHDEQTMVRRVNARIMTNAFDQWRAQKAHFQKADAFRKVSCMKNALRTWKRSVSTVEGLNNKVAKHIARQDDLLLRAIIRIWRARARGKRLEEFQTTVTLRRAWQRWQARITSSKAKLELVHDFQNRVDARIAAETLVKWQRTLSSHRNAHQYAVTYHDGRLCARVLLLWRMRLRDSNQSAKVARWADRYFETRRAWRAWVTALEDKRRKQRLEQWELGQAAKIMNKWRVRVQQLQYYRECERVIKDQVEKVGRVIANILTHWTNRVIEIKSRELDIAQRSNTSLLRNAFNKWKTCRRQHAEEVSLLENYLLVKKEDVLRKAFHHWLTVKRAAEHRRVTHQQKEEQLRQLAVTSAWERWRERFKDEQLRPLEYELLLGSQKNLLRRAFVVWKSKTEALPAIRFHSRNLKAKFFQNWRKAMPNALKTKKAREIDRHNTLVRTFDRWLQAHKTRTTLKAVARAKSLQLPSASLRQPVVRSKPLFSPSTSNLPRRTPRLLQDDDESEGSQAAKATVVPRHLSACPRSNRSPTRSEYSIRQQSPEPPRRSFFPRVPTKPRSERSVPRSEYVPSGLRAPSPVRSIASMPNRQARSPRPLSGGVTPRTSEGGTLWSALKDFGPARRPPRNL</sequence>
<feature type="region of interest" description="Disordered" evidence="6">
    <location>
        <begin position="1355"/>
        <end position="1505"/>
    </location>
</feature>
<name>A0A8H5BYI0_9AGAR</name>
<dbReference type="GO" id="GO:0005634">
    <property type="term" value="C:nucleus"/>
    <property type="evidence" value="ECO:0007669"/>
    <property type="project" value="UniProtKB-SubCell"/>
</dbReference>
<accession>A0A8H5BYI0</accession>
<feature type="region of interest" description="Disordered" evidence="6">
    <location>
        <begin position="544"/>
        <end position="582"/>
    </location>
</feature>
<evidence type="ECO:0000256" key="4">
    <source>
        <dbReference type="ARBA" id="ARBA00023163"/>
    </source>
</evidence>
<dbReference type="GO" id="GO:0000981">
    <property type="term" value="F:DNA-binding transcription factor activity, RNA polymerase II-specific"/>
    <property type="evidence" value="ECO:0007669"/>
    <property type="project" value="TreeGrafter"/>
</dbReference>
<keyword evidence="2" id="KW-0805">Transcription regulation</keyword>
<feature type="compositionally biased region" description="Polar residues" evidence="6">
    <location>
        <begin position="1402"/>
        <end position="1418"/>
    </location>
</feature>
<feature type="region of interest" description="Disordered" evidence="6">
    <location>
        <begin position="646"/>
        <end position="670"/>
    </location>
</feature>
<dbReference type="GO" id="GO:0006351">
    <property type="term" value="P:DNA-templated transcription"/>
    <property type="evidence" value="ECO:0007669"/>
    <property type="project" value="InterPro"/>
</dbReference>
<dbReference type="OrthoDB" id="1933281at2759"/>
<gene>
    <name evidence="9" type="ORF">D9619_005771</name>
</gene>